<sequence>MKRDDFVSTIGYSGNSAIADKKLQKPGTPIETLLELGLYKAAFSKALYDENVHEQEMVLEAYNKASKSSYKSIEELKRLFGVFRVPDKITRVKRI</sequence>
<gene>
    <name evidence="1" type="ORF">EXM22_05235</name>
</gene>
<dbReference type="RefSeq" id="WP_149485501.1">
    <property type="nucleotide sequence ID" value="NZ_CP036150.1"/>
</dbReference>
<organism evidence="1 2">
    <name type="scientific">Oceanispirochaeta crateris</name>
    <dbReference type="NCBI Taxonomy" id="2518645"/>
    <lineage>
        <taxon>Bacteria</taxon>
        <taxon>Pseudomonadati</taxon>
        <taxon>Spirochaetota</taxon>
        <taxon>Spirochaetia</taxon>
        <taxon>Spirochaetales</taxon>
        <taxon>Spirochaetaceae</taxon>
        <taxon>Oceanispirochaeta</taxon>
    </lineage>
</organism>
<evidence type="ECO:0000313" key="2">
    <source>
        <dbReference type="Proteomes" id="UP000324209"/>
    </source>
</evidence>
<dbReference type="KEGG" id="ock:EXM22_05235"/>
<name>A0A5C1QIK6_9SPIO</name>
<protein>
    <submittedName>
        <fullName evidence="1">Uncharacterized protein</fullName>
    </submittedName>
</protein>
<dbReference type="EMBL" id="CP036150">
    <property type="protein sequence ID" value="QEN07421.1"/>
    <property type="molecule type" value="Genomic_DNA"/>
</dbReference>
<dbReference type="AlphaFoldDB" id="A0A5C1QIK6"/>
<evidence type="ECO:0000313" key="1">
    <source>
        <dbReference type="EMBL" id="QEN07421.1"/>
    </source>
</evidence>
<proteinExistence type="predicted"/>
<dbReference type="Proteomes" id="UP000324209">
    <property type="component" value="Chromosome"/>
</dbReference>
<keyword evidence="2" id="KW-1185">Reference proteome</keyword>
<accession>A0A5C1QIK6</accession>
<reference evidence="1 2" key="1">
    <citation type="submission" date="2019-02" db="EMBL/GenBank/DDBJ databases">
        <title>Complete Genome Sequence and Methylome Analysis of free living Spirochaetas.</title>
        <authorList>
            <person name="Fomenkov A."/>
            <person name="Dubinina G."/>
            <person name="Leshcheva N."/>
            <person name="Mikheeva N."/>
            <person name="Grabovich M."/>
            <person name="Vincze T."/>
            <person name="Roberts R.J."/>
        </authorList>
    </citation>
    <scope>NUCLEOTIDE SEQUENCE [LARGE SCALE GENOMIC DNA]</scope>
    <source>
        <strain evidence="1 2">K2</strain>
    </source>
</reference>
<dbReference type="OrthoDB" id="350586at2"/>